<keyword evidence="3 15" id="KW-0489">Methyltransferase</keyword>
<dbReference type="CDD" id="cd06445">
    <property type="entry name" value="ATase"/>
    <property type="match status" value="1"/>
</dbReference>
<dbReference type="InterPro" id="IPR014048">
    <property type="entry name" value="MethylDNA_cys_MeTrfase_DNA-bd"/>
</dbReference>
<dbReference type="EMBL" id="JBFWIC010000016">
    <property type="protein sequence ID" value="MEZ0475438.1"/>
    <property type="molecule type" value="Genomic_DNA"/>
</dbReference>
<comment type="catalytic activity">
    <reaction evidence="13">
        <text>a 6-O-methyl-2'-deoxyguanosine in DNA + L-cysteinyl-[protein] = S-methyl-L-cysteinyl-[protein] + a 2'-deoxyguanosine in DNA</text>
        <dbReference type="Rhea" id="RHEA:24000"/>
        <dbReference type="Rhea" id="RHEA-COMP:10131"/>
        <dbReference type="Rhea" id="RHEA-COMP:10132"/>
        <dbReference type="Rhea" id="RHEA-COMP:11367"/>
        <dbReference type="Rhea" id="RHEA-COMP:11368"/>
        <dbReference type="ChEBI" id="CHEBI:29950"/>
        <dbReference type="ChEBI" id="CHEBI:82612"/>
        <dbReference type="ChEBI" id="CHEBI:85445"/>
        <dbReference type="ChEBI" id="CHEBI:85448"/>
        <dbReference type="EC" id="2.1.1.63"/>
    </reaction>
</comment>
<dbReference type="GO" id="GO:0003677">
    <property type="term" value="F:DNA binding"/>
    <property type="evidence" value="ECO:0007669"/>
    <property type="project" value="UniProtKB-KW"/>
</dbReference>
<proteinExistence type="predicted"/>
<keyword evidence="7" id="KW-0862">Zinc</keyword>
<keyword evidence="10" id="KW-0010">Activator</keyword>
<dbReference type="SMART" id="SM00342">
    <property type="entry name" value="HTH_ARAC"/>
    <property type="match status" value="1"/>
</dbReference>
<dbReference type="InterPro" id="IPR018062">
    <property type="entry name" value="HTH_AraC-typ_CS"/>
</dbReference>
<comment type="catalytic activity">
    <reaction evidence="1">
        <text>a 4-O-methyl-thymidine in DNA + L-cysteinyl-[protein] = a thymidine in DNA + S-methyl-L-cysteinyl-[protein]</text>
        <dbReference type="Rhea" id="RHEA:53428"/>
        <dbReference type="Rhea" id="RHEA-COMP:10131"/>
        <dbReference type="Rhea" id="RHEA-COMP:10132"/>
        <dbReference type="Rhea" id="RHEA-COMP:13555"/>
        <dbReference type="Rhea" id="RHEA-COMP:13556"/>
        <dbReference type="ChEBI" id="CHEBI:29950"/>
        <dbReference type="ChEBI" id="CHEBI:82612"/>
        <dbReference type="ChEBI" id="CHEBI:137386"/>
        <dbReference type="ChEBI" id="CHEBI:137387"/>
        <dbReference type="EC" id="2.1.1.63"/>
    </reaction>
</comment>
<keyword evidence="8" id="KW-0805">Transcription regulation</keyword>
<evidence type="ECO:0000256" key="7">
    <source>
        <dbReference type="ARBA" id="ARBA00022833"/>
    </source>
</evidence>
<evidence type="ECO:0000259" key="14">
    <source>
        <dbReference type="PROSITE" id="PS01124"/>
    </source>
</evidence>
<dbReference type="InterPro" id="IPR036631">
    <property type="entry name" value="MGMT_N_sf"/>
</dbReference>
<comment type="caution">
    <text evidence="15">The sequence shown here is derived from an EMBL/GenBank/DDBJ whole genome shotgun (WGS) entry which is preliminary data.</text>
</comment>
<evidence type="ECO:0000256" key="13">
    <source>
        <dbReference type="ARBA" id="ARBA00049348"/>
    </source>
</evidence>
<evidence type="ECO:0000256" key="3">
    <source>
        <dbReference type="ARBA" id="ARBA00022603"/>
    </source>
</evidence>
<dbReference type="NCBIfam" id="TIGR00589">
    <property type="entry name" value="ogt"/>
    <property type="match status" value="1"/>
</dbReference>
<evidence type="ECO:0000256" key="1">
    <source>
        <dbReference type="ARBA" id="ARBA00001286"/>
    </source>
</evidence>
<name>A0ABV4HRQ1_9GAMM</name>
<evidence type="ECO:0000256" key="11">
    <source>
        <dbReference type="ARBA" id="ARBA00023163"/>
    </source>
</evidence>
<evidence type="ECO:0000256" key="12">
    <source>
        <dbReference type="ARBA" id="ARBA00023204"/>
    </source>
</evidence>
<keyword evidence="6" id="KW-0227">DNA damage</keyword>
<dbReference type="SUPFAM" id="SSF46767">
    <property type="entry name" value="Methylated DNA-protein cysteine methyltransferase, C-terminal domain"/>
    <property type="match status" value="1"/>
</dbReference>
<keyword evidence="11" id="KW-0804">Transcription</keyword>
<keyword evidence="9 15" id="KW-0238">DNA-binding</keyword>
<evidence type="ECO:0000256" key="10">
    <source>
        <dbReference type="ARBA" id="ARBA00023159"/>
    </source>
</evidence>
<feature type="domain" description="HTH araC/xylS-type" evidence="14">
    <location>
        <begin position="100"/>
        <end position="191"/>
    </location>
</feature>
<dbReference type="PROSITE" id="PS00374">
    <property type="entry name" value="MGMT"/>
    <property type="match status" value="1"/>
</dbReference>
<dbReference type="SUPFAM" id="SSF57884">
    <property type="entry name" value="Ada DNA repair protein, N-terminal domain (N-Ada 10)"/>
    <property type="match status" value="1"/>
</dbReference>
<dbReference type="InterPro" id="IPR035451">
    <property type="entry name" value="Ada-like_dom_sf"/>
</dbReference>
<dbReference type="SUPFAM" id="SSF53155">
    <property type="entry name" value="Methylated DNA-protein cysteine methyltransferase domain"/>
    <property type="match status" value="1"/>
</dbReference>
<dbReference type="Proteomes" id="UP001566331">
    <property type="component" value="Unassembled WGS sequence"/>
</dbReference>
<keyword evidence="5" id="KW-0479">Metal-binding</keyword>
<evidence type="ECO:0000313" key="16">
    <source>
        <dbReference type="Proteomes" id="UP001566331"/>
    </source>
</evidence>
<dbReference type="InterPro" id="IPR018060">
    <property type="entry name" value="HTH_AraC"/>
</dbReference>
<dbReference type="Gene3D" id="3.40.10.10">
    <property type="entry name" value="DNA Methylphosphotriester Repair Domain"/>
    <property type="match status" value="1"/>
</dbReference>
<organism evidence="15 16">
    <name type="scientific">Luteimonas salinilitoris</name>
    <dbReference type="NCBI Taxonomy" id="3237697"/>
    <lineage>
        <taxon>Bacteria</taxon>
        <taxon>Pseudomonadati</taxon>
        <taxon>Pseudomonadota</taxon>
        <taxon>Gammaproteobacteria</taxon>
        <taxon>Lysobacterales</taxon>
        <taxon>Lysobacteraceae</taxon>
        <taxon>Luteimonas</taxon>
    </lineage>
</organism>
<dbReference type="Gene3D" id="3.30.160.70">
    <property type="entry name" value="Methylated DNA-protein cysteine methyltransferase domain"/>
    <property type="match status" value="1"/>
</dbReference>
<dbReference type="InterPro" id="IPR016221">
    <property type="entry name" value="Bifunct_regulatory_prot_Ada"/>
</dbReference>
<sequence length="360" mass="38613">MTQKRRQDDATPPAWRDPRWARIVARDRSADGQFWYSVATTGVYCRPSCPSRTANPGNVAIHDTLEAARETGFRPCRRCNPEGASTEAENAAIVAKACRLIEQAERPPSLAELAGAVELSPGYFHRMFKAATGLTPRAYAAAHRASRVRDGLASGQTVTDAIYDAGFGSNGRFYETANAMLGMTPTRYRAGGAEEAIRFAVGQCSLGAILVASSEKGIAAILLGNDPETLLHNLQDQFPKAHLIGGDRTYESLVARVVGVVEAPGLGLDLPLDIRGTAFQQRVWQALRDIPAGRTATYAEVARRIGTPKSVRAVAGACAANALAVAIPCHRVVRSDGALSGYRWGVERKRALLEREAAAT</sequence>
<evidence type="ECO:0000313" key="15">
    <source>
        <dbReference type="EMBL" id="MEZ0475438.1"/>
    </source>
</evidence>
<keyword evidence="16" id="KW-1185">Reference proteome</keyword>
<reference evidence="15 16" key="1">
    <citation type="submission" date="2024-07" db="EMBL/GenBank/DDBJ databases">
        <title>Luteimonas salilacus sp. nov., isolated from the shore soil of Salt Lake in Tibet of China.</title>
        <authorList>
            <person name="Zhang X."/>
            <person name="Li A."/>
        </authorList>
    </citation>
    <scope>NUCLEOTIDE SEQUENCE [LARGE SCALE GENOMIC DNA]</scope>
    <source>
        <strain evidence="15 16">B3-2-R+30</strain>
    </source>
</reference>
<dbReference type="Pfam" id="PF12833">
    <property type="entry name" value="HTH_18"/>
    <property type="match status" value="1"/>
</dbReference>
<evidence type="ECO:0000256" key="4">
    <source>
        <dbReference type="ARBA" id="ARBA00022679"/>
    </source>
</evidence>
<keyword evidence="4 15" id="KW-0808">Transferase</keyword>
<dbReference type="Gene3D" id="1.10.10.60">
    <property type="entry name" value="Homeodomain-like"/>
    <property type="match status" value="1"/>
</dbReference>
<dbReference type="PANTHER" id="PTHR10815">
    <property type="entry name" value="METHYLATED-DNA--PROTEIN-CYSTEINE METHYLTRANSFERASE"/>
    <property type="match status" value="1"/>
</dbReference>
<evidence type="ECO:0000256" key="2">
    <source>
        <dbReference type="ARBA" id="ARBA00001947"/>
    </source>
</evidence>
<dbReference type="PANTHER" id="PTHR10815:SF14">
    <property type="entry name" value="BIFUNCTIONAL TRANSCRIPTIONAL ACTIVATOR_DNA REPAIR ENZYME ADA"/>
    <property type="match status" value="1"/>
</dbReference>
<dbReference type="PROSITE" id="PS01124">
    <property type="entry name" value="HTH_ARAC_FAMILY_2"/>
    <property type="match status" value="1"/>
</dbReference>
<evidence type="ECO:0000256" key="6">
    <source>
        <dbReference type="ARBA" id="ARBA00022763"/>
    </source>
</evidence>
<accession>A0ABV4HRQ1</accession>
<keyword evidence="12" id="KW-0234">DNA repair</keyword>
<dbReference type="Pfam" id="PF02805">
    <property type="entry name" value="Ada_Zn_binding"/>
    <property type="match status" value="1"/>
</dbReference>
<dbReference type="InterPro" id="IPR009057">
    <property type="entry name" value="Homeodomain-like_sf"/>
</dbReference>
<dbReference type="InterPro" id="IPR036388">
    <property type="entry name" value="WH-like_DNA-bd_sf"/>
</dbReference>
<dbReference type="NCBIfam" id="NF011964">
    <property type="entry name" value="PRK15435.1"/>
    <property type="match status" value="1"/>
</dbReference>
<dbReference type="GO" id="GO:0032259">
    <property type="term" value="P:methylation"/>
    <property type="evidence" value="ECO:0007669"/>
    <property type="project" value="UniProtKB-KW"/>
</dbReference>
<evidence type="ECO:0000256" key="5">
    <source>
        <dbReference type="ARBA" id="ARBA00022723"/>
    </source>
</evidence>
<dbReference type="EC" id="2.1.1.-" evidence="15"/>
<dbReference type="PROSITE" id="PS00041">
    <property type="entry name" value="HTH_ARAC_FAMILY_1"/>
    <property type="match status" value="1"/>
</dbReference>
<evidence type="ECO:0000256" key="9">
    <source>
        <dbReference type="ARBA" id="ARBA00023125"/>
    </source>
</evidence>
<dbReference type="GO" id="GO:0008168">
    <property type="term" value="F:methyltransferase activity"/>
    <property type="evidence" value="ECO:0007669"/>
    <property type="project" value="UniProtKB-KW"/>
</dbReference>
<dbReference type="Gene3D" id="1.10.10.10">
    <property type="entry name" value="Winged helix-like DNA-binding domain superfamily/Winged helix DNA-binding domain"/>
    <property type="match status" value="1"/>
</dbReference>
<gene>
    <name evidence="15" type="primary">ada</name>
    <name evidence="15" type="ORF">AB6713_12570</name>
</gene>
<dbReference type="PIRSF" id="PIRSF000409">
    <property type="entry name" value="Ada"/>
    <property type="match status" value="1"/>
</dbReference>
<dbReference type="InterPro" id="IPR001497">
    <property type="entry name" value="MethylDNA_cys_MeTrfase_AS"/>
</dbReference>
<dbReference type="SUPFAM" id="SSF46689">
    <property type="entry name" value="Homeodomain-like"/>
    <property type="match status" value="1"/>
</dbReference>
<evidence type="ECO:0000256" key="8">
    <source>
        <dbReference type="ARBA" id="ARBA00023015"/>
    </source>
</evidence>
<protein>
    <submittedName>
        <fullName evidence="15">Bifunctional DNA-binding transcriptional regulator/O6-methylguanine-DNA methyltransferase Ada</fullName>
        <ecNumber evidence="15">2.1.1.-</ecNumber>
    </submittedName>
</protein>
<dbReference type="InterPro" id="IPR004026">
    <property type="entry name" value="Ada_DNA_repair_Zn-bd"/>
</dbReference>
<dbReference type="RefSeq" id="WP_370565179.1">
    <property type="nucleotide sequence ID" value="NZ_JBFWIB010000013.1"/>
</dbReference>
<comment type="cofactor">
    <cofactor evidence="2">
        <name>Zn(2+)</name>
        <dbReference type="ChEBI" id="CHEBI:29105"/>
    </cofactor>
</comment>
<dbReference type="InterPro" id="IPR036217">
    <property type="entry name" value="MethylDNA_cys_MeTrfase_DNAb"/>
</dbReference>
<dbReference type="Pfam" id="PF01035">
    <property type="entry name" value="DNA_binding_1"/>
    <property type="match status" value="1"/>
</dbReference>